<dbReference type="Pfam" id="PF00664">
    <property type="entry name" value="ABC_membrane"/>
    <property type="match status" value="1"/>
</dbReference>
<proteinExistence type="predicted"/>
<comment type="caution">
    <text evidence="7">The sequence shown here is derived from an EMBL/GenBank/DDBJ whole genome shotgun (WGS) entry which is preliminary data.</text>
</comment>
<keyword evidence="2 5" id="KW-0812">Transmembrane</keyword>
<comment type="subcellular location">
    <subcellularLocation>
        <location evidence="1">Cell membrane</location>
        <topology evidence="1">Multi-pass membrane protein</topology>
    </subcellularLocation>
</comment>
<feature type="transmembrane region" description="Helical" evidence="5">
    <location>
        <begin position="91"/>
        <end position="111"/>
    </location>
</feature>
<evidence type="ECO:0000256" key="1">
    <source>
        <dbReference type="ARBA" id="ARBA00004651"/>
    </source>
</evidence>
<evidence type="ECO:0000313" key="8">
    <source>
        <dbReference type="Proteomes" id="UP000261080"/>
    </source>
</evidence>
<evidence type="ECO:0000313" key="7">
    <source>
        <dbReference type="EMBL" id="RGE85814.1"/>
    </source>
</evidence>
<dbReference type="InterPro" id="IPR036640">
    <property type="entry name" value="ABC1_TM_sf"/>
</dbReference>
<accession>A0A3E3K043</accession>
<keyword evidence="7" id="KW-0547">Nucleotide-binding</keyword>
<dbReference type="GO" id="GO:0005886">
    <property type="term" value="C:plasma membrane"/>
    <property type="evidence" value="ECO:0007669"/>
    <property type="project" value="UniProtKB-SubCell"/>
</dbReference>
<dbReference type="GO" id="GO:0005524">
    <property type="term" value="F:ATP binding"/>
    <property type="evidence" value="ECO:0007669"/>
    <property type="project" value="UniProtKB-KW"/>
</dbReference>
<dbReference type="InterPro" id="IPR011527">
    <property type="entry name" value="ABC1_TM_dom"/>
</dbReference>
<reference evidence="7 8" key="1">
    <citation type="submission" date="2018-08" db="EMBL/GenBank/DDBJ databases">
        <title>A genome reference for cultivated species of the human gut microbiota.</title>
        <authorList>
            <person name="Zou Y."/>
            <person name="Xue W."/>
            <person name="Luo G."/>
        </authorList>
    </citation>
    <scope>NUCLEOTIDE SEQUENCE [LARGE SCALE GENOMIC DNA]</scope>
    <source>
        <strain evidence="7 8">AF37-2AT</strain>
    </source>
</reference>
<dbReference type="SUPFAM" id="SSF90123">
    <property type="entry name" value="ABC transporter transmembrane region"/>
    <property type="match status" value="1"/>
</dbReference>
<organism evidence="7 8">
    <name type="scientific">Sellimonas intestinalis</name>
    <dbReference type="NCBI Taxonomy" id="1653434"/>
    <lineage>
        <taxon>Bacteria</taxon>
        <taxon>Bacillati</taxon>
        <taxon>Bacillota</taxon>
        <taxon>Clostridia</taxon>
        <taxon>Lachnospirales</taxon>
        <taxon>Lachnospiraceae</taxon>
        <taxon>Sellimonas</taxon>
    </lineage>
</organism>
<evidence type="ECO:0000256" key="3">
    <source>
        <dbReference type="ARBA" id="ARBA00022989"/>
    </source>
</evidence>
<keyword evidence="3 5" id="KW-1133">Transmembrane helix</keyword>
<evidence type="ECO:0000256" key="5">
    <source>
        <dbReference type="SAM" id="Phobius"/>
    </source>
</evidence>
<evidence type="ECO:0000256" key="4">
    <source>
        <dbReference type="ARBA" id="ARBA00023136"/>
    </source>
</evidence>
<sequence length="175" mass="20718">MFLIGCCLLSCVLFFLCYSQHGYLLNMFCFEIKKDIFEHLKECNASYLSRVSSGENITLLQDYPEECMHFVIRNIIHIINESIMMVIYAVYLWRIGLLSVISAPLSTFINFKFKKRIRNHGEKESKAYQAYMGWLLEKIDSLKEIVFLGAQKKLCETIMCKKRKYYMKLKKQVFL</sequence>
<keyword evidence="7" id="KW-0067">ATP-binding</keyword>
<keyword evidence="8" id="KW-1185">Reference proteome</keyword>
<feature type="domain" description="ABC transmembrane type-1" evidence="6">
    <location>
        <begin position="1"/>
        <end position="175"/>
    </location>
</feature>
<keyword evidence="4 5" id="KW-0472">Membrane</keyword>
<protein>
    <submittedName>
        <fullName evidence="7">ABC transporter ATP-binding protein</fullName>
    </submittedName>
</protein>
<dbReference type="PROSITE" id="PS50929">
    <property type="entry name" value="ABC_TM1F"/>
    <property type="match status" value="1"/>
</dbReference>
<dbReference type="GO" id="GO:0140359">
    <property type="term" value="F:ABC-type transporter activity"/>
    <property type="evidence" value="ECO:0007669"/>
    <property type="project" value="InterPro"/>
</dbReference>
<name>A0A3E3K043_9FIRM</name>
<gene>
    <name evidence="7" type="ORF">DW016_12595</name>
</gene>
<dbReference type="EMBL" id="QVLX01000007">
    <property type="protein sequence ID" value="RGE85814.1"/>
    <property type="molecule type" value="Genomic_DNA"/>
</dbReference>
<dbReference type="AlphaFoldDB" id="A0A3E3K043"/>
<dbReference type="Proteomes" id="UP000261080">
    <property type="component" value="Unassembled WGS sequence"/>
</dbReference>
<dbReference type="Gene3D" id="1.20.1560.10">
    <property type="entry name" value="ABC transporter type 1, transmembrane domain"/>
    <property type="match status" value="1"/>
</dbReference>
<evidence type="ECO:0000259" key="6">
    <source>
        <dbReference type="PROSITE" id="PS50929"/>
    </source>
</evidence>
<evidence type="ECO:0000256" key="2">
    <source>
        <dbReference type="ARBA" id="ARBA00022692"/>
    </source>
</evidence>